<dbReference type="Gene3D" id="3.40.50.720">
    <property type="entry name" value="NAD(P)-binding Rossmann-like Domain"/>
    <property type="match status" value="1"/>
</dbReference>
<proteinExistence type="inferred from homology"/>
<name>A0A1K0GPH4_9ACTN</name>
<evidence type="ECO:0000313" key="7">
    <source>
        <dbReference type="Proteomes" id="UP000182486"/>
    </source>
</evidence>
<keyword evidence="2" id="KW-0560">Oxidoreductase</keyword>
<dbReference type="Gene3D" id="3.30.360.10">
    <property type="entry name" value="Dihydrodipicolinate Reductase, domain 2"/>
    <property type="match status" value="1"/>
</dbReference>
<dbReference type="Proteomes" id="UP000182486">
    <property type="component" value="Unassembled WGS sequence"/>
</dbReference>
<protein>
    <submittedName>
        <fullName evidence="6">Oxidoreductase</fullName>
    </submittedName>
</protein>
<gene>
    <name evidence="6" type="ORF">BG844_17235</name>
</gene>
<dbReference type="AlphaFoldDB" id="A0A1K0GPH4"/>
<dbReference type="GO" id="GO:0016491">
    <property type="term" value="F:oxidoreductase activity"/>
    <property type="evidence" value="ECO:0007669"/>
    <property type="project" value="UniProtKB-KW"/>
</dbReference>
<dbReference type="InterPro" id="IPR051317">
    <property type="entry name" value="Gfo/Idh/MocA_oxidoreduct"/>
</dbReference>
<comment type="similarity">
    <text evidence="1">Belongs to the Gfo/Idh/MocA family.</text>
</comment>
<dbReference type="EMBL" id="MEIA01000177">
    <property type="protein sequence ID" value="OJF13052.1"/>
    <property type="molecule type" value="Genomic_DNA"/>
</dbReference>
<accession>A0A1K0GPH4</accession>
<keyword evidence="7" id="KW-1185">Reference proteome</keyword>
<dbReference type="Pfam" id="PF01408">
    <property type="entry name" value="GFO_IDH_MocA"/>
    <property type="match status" value="1"/>
</dbReference>
<feature type="domain" description="GFO/IDH/MocA-like oxidoreductase" evidence="5">
    <location>
        <begin position="133"/>
        <end position="242"/>
    </location>
</feature>
<reference evidence="6 7" key="1">
    <citation type="submission" date="2016-09" db="EMBL/GenBank/DDBJ databases">
        <title>Couchioplanes caeruleus draft genome sequence.</title>
        <authorList>
            <person name="Sheehan J."/>
            <person name="Caffrey P."/>
        </authorList>
    </citation>
    <scope>NUCLEOTIDE SEQUENCE [LARGE SCALE GENOMIC DNA]</scope>
    <source>
        <strain evidence="6 7">DSM 43634</strain>
    </source>
</reference>
<evidence type="ECO:0000256" key="3">
    <source>
        <dbReference type="SAM" id="MobiDB-lite"/>
    </source>
</evidence>
<evidence type="ECO:0000256" key="2">
    <source>
        <dbReference type="ARBA" id="ARBA00023002"/>
    </source>
</evidence>
<evidence type="ECO:0000313" key="6">
    <source>
        <dbReference type="EMBL" id="OJF13052.1"/>
    </source>
</evidence>
<evidence type="ECO:0000256" key="1">
    <source>
        <dbReference type="ARBA" id="ARBA00010928"/>
    </source>
</evidence>
<dbReference type="PANTHER" id="PTHR43708:SF5">
    <property type="entry name" value="CONSERVED EXPRESSED OXIDOREDUCTASE (EUROFUNG)-RELATED"/>
    <property type="match status" value="1"/>
</dbReference>
<dbReference type="Pfam" id="PF22725">
    <property type="entry name" value="GFO_IDH_MocA_C3"/>
    <property type="match status" value="1"/>
</dbReference>
<dbReference type="InterPro" id="IPR000683">
    <property type="entry name" value="Gfo/Idh/MocA-like_OxRdtase_N"/>
</dbReference>
<dbReference type="SUPFAM" id="SSF55347">
    <property type="entry name" value="Glyceraldehyde-3-phosphate dehydrogenase-like, C-terminal domain"/>
    <property type="match status" value="1"/>
</dbReference>
<dbReference type="PANTHER" id="PTHR43708">
    <property type="entry name" value="CONSERVED EXPRESSED OXIDOREDUCTASE (EUROFUNG)"/>
    <property type="match status" value="1"/>
</dbReference>
<sequence length="351" mass="37258">MTATTRIGLVGYGSGGRIFHAPLLASADGVEFAGVVTRSAERREELARAHPEVPAYDSIADLAAAGAEAVTISTPAATHAALAREAIGLGLAVVVDKPFALDAATAREVATLAADRGVPLTVYQNRRYDADLLTLRRLISEGALGEVRRFESRFERWAPERQPPAAGGGTLIDFGAHLVDQAHLLFGPVTRVYAELRADGELDSDAFVALHHASGVESHLWGSWRQAAPGPRFRVTGTTGTYIVDGIDGQEALLKAGRSPSALGERWGVEPEHAWGRLYRGATGAPVRSERGRWDSFYPAFAAAVRGEGPLPVDPWDSVRAMEVLDAARRSAATGETVTLGKPEAERAGAL</sequence>
<evidence type="ECO:0000259" key="5">
    <source>
        <dbReference type="Pfam" id="PF22725"/>
    </source>
</evidence>
<dbReference type="RefSeq" id="WP_071806357.1">
    <property type="nucleotide sequence ID" value="NZ_MEIA01000177.1"/>
</dbReference>
<evidence type="ECO:0000259" key="4">
    <source>
        <dbReference type="Pfam" id="PF01408"/>
    </source>
</evidence>
<dbReference type="InterPro" id="IPR055170">
    <property type="entry name" value="GFO_IDH_MocA-like_dom"/>
</dbReference>
<organism evidence="6 7">
    <name type="scientific">Couchioplanes caeruleus subsp. caeruleus</name>
    <dbReference type="NCBI Taxonomy" id="56427"/>
    <lineage>
        <taxon>Bacteria</taxon>
        <taxon>Bacillati</taxon>
        <taxon>Actinomycetota</taxon>
        <taxon>Actinomycetes</taxon>
        <taxon>Micromonosporales</taxon>
        <taxon>Micromonosporaceae</taxon>
        <taxon>Couchioplanes</taxon>
    </lineage>
</organism>
<dbReference type="GO" id="GO:0000166">
    <property type="term" value="F:nucleotide binding"/>
    <property type="evidence" value="ECO:0007669"/>
    <property type="project" value="InterPro"/>
</dbReference>
<feature type="region of interest" description="Disordered" evidence="3">
    <location>
        <begin position="332"/>
        <end position="351"/>
    </location>
</feature>
<dbReference type="InterPro" id="IPR036291">
    <property type="entry name" value="NAD(P)-bd_dom_sf"/>
</dbReference>
<comment type="caution">
    <text evidence="6">The sequence shown here is derived from an EMBL/GenBank/DDBJ whole genome shotgun (WGS) entry which is preliminary data.</text>
</comment>
<feature type="domain" description="Gfo/Idh/MocA-like oxidoreductase N-terminal" evidence="4">
    <location>
        <begin position="6"/>
        <end position="123"/>
    </location>
</feature>
<dbReference type="SUPFAM" id="SSF51735">
    <property type="entry name" value="NAD(P)-binding Rossmann-fold domains"/>
    <property type="match status" value="1"/>
</dbReference>